<evidence type="ECO:0000256" key="1">
    <source>
        <dbReference type="ARBA" id="ARBA00007626"/>
    </source>
</evidence>
<comment type="similarity">
    <text evidence="1">Belongs to the PPR family. P subfamily.</text>
</comment>
<evidence type="ECO:0000313" key="5">
    <source>
        <dbReference type="Proteomes" id="UP000825935"/>
    </source>
</evidence>
<dbReference type="Proteomes" id="UP000825935">
    <property type="component" value="Chromosome 5"/>
</dbReference>
<feature type="repeat" description="PPR" evidence="3">
    <location>
        <begin position="164"/>
        <end position="198"/>
    </location>
</feature>
<dbReference type="AlphaFoldDB" id="A0A8T2V0Y6"/>
<dbReference type="InterPro" id="IPR011990">
    <property type="entry name" value="TPR-like_helical_dom_sf"/>
</dbReference>
<feature type="repeat" description="PPR" evidence="3">
    <location>
        <begin position="337"/>
        <end position="371"/>
    </location>
</feature>
<dbReference type="EMBL" id="CM035410">
    <property type="protein sequence ID" value="KAH7437879.1"/>
    <property type="molecule type" value="Genomic_DNA"/>
</dbReference>
<feature type="repeat" description="PPR" evidence="3">
    <location>
        <begin position="442"/>
        <end position="476"/>
    </location>
</feature>
<dbReference type="Pfam" id="PF13812">
    <property type="entry name" value="PPR_3"/>
    <property type="match status" value="1"/>
</dbReference>
<dbReference type="Pfam" id="PF13041">
    <property type="entry name" value="PPR_2"/>
    <property type="match status" value="3"/>
</dbReference>
<dbReference type="OrthoDB" id="185373at2759"/>
<protein>
    <recommendedName>
        <fullName evidence="6">Pentatricopeptide repeat-containing protein</fullName>
    </recommendedName>
</protein>
<dbReference type="PANTHER" id="PTHR47447">
    <property type="entry name" value="OS03G0856100 PROTEIN"/>
    <property type="match status" value="1"/>
</dbReference>
<proteinExistence type="inferred from homology"/>
<dbReference type="PROSITE" id="PS51375">
    <property type="entry name" value="PPR"/>
    <property type="match status" value="9"/>
</dbReference>
<feature type="repeat" description="PPR" evidence="3">
    <location>
        <begin position="407"/>
        <end position="441"/>
    </location>
</feature>
<dbReference type="OMA" id="NKKGYPP"/>
<feature type="repeat" description="PPR" evidence="3">
    <location>
        <begin position="199"/>
        <end position="233"/>
    </location>
</feature>
<dbReference type="Pfam" id="PF01535">
    <property type="entry name" value="PPR"/>
    <property type="match status" value="1"/>
</dbReference>
<reference evidence="4" key="1">
    <citation type="submission" date="2021-08" db="EMBL/GenBank/DDBJ databases">
        <title>WGS assembly of Ceratopteris richardii.</title>
        <authorList>
            <person name="Marchant D.B."/>
            <person name="Chen G."/>
            <person name="Jenkins J."/>
            <person name="Shu S."/>
            <person name="Leebens-Mack J."/>
            <person name="Grimwood J."/>
            <person name="Schmutz J."/>
            <person name="Soltis P."/>
            <person name="Soltis D."/>
            <person name="Chen Z.-H."/>
        </authorList>
    </citation>
    <scope>NUCLEOTIDE SEQUENCE</scope>
    <source>
        <strain evidence="4">Whitten #5841</strain>
        <tissue evidence="4">Leaf</tissue>
    </source>
</reference>
<evidence type="ECO:0000313" key="4">
    <source>
        <dbReference type="EMBL" id="KAH7437879.1"/>
    </source>
</evidence>
<feature type="repeat" description="PPR" evidence="3">
    <location>
        <begin position="234"/>
        <end position="268"/>
    </location>
</feature>
<accession>A0A8T2V0Y6</accession>
<keyword evidence="5" id="KW-1185">Reference proteome</keyword>
<dbReference type="PANTHER" id="PTHR47447:SF21">
    <property type="entry name" value="PENTACOTRIPEPTIDE-REPEAT REGION OF PRORP DOMAIN-CONTAINING PROTEIN"/>
    <property type="match status" value="1"/>
</dbReference>
<evidence type="ECO:0000256" key="2">
    <source>
        <dbReference type="ARBA" id="ARBA00022737"/>
    </source>
</evidence>
<feature type="repeat" description="PPR" evidence="3">
    <location>
        <begin position="372"/>
        <end position="406"/>
    </location>
</feature>
<sequence>MNSFEASSLQQLHKLSFSSNLSSCSEKSLLRASFSKKGKWSRCSIGPRKAFAVVALREKEEIAEHARQTVPFKSTELVQTSLKKVSKVPSRKYMQDPQAVWNRMMKDMRDAESPVTVLHAYRKAGKLSNRAMVGTLMRLKKLKEWKKLAEIIGWLKHQNWWTSSELDFNLQMVAYAKIGEPEKVKKTLKNMKKAGFQPNVASYTSLIEAYGNKGLLYEAEMVLNQMLEEGPKPTVLTYQTMIGAFIKGEKYEDADRIYKSMEVDNIVQPDQRLCNLMIYSYGKRGLIEEAFHLSRKMKASNIPLSIVTFNTLISCQPSLEASENVFRQMQRNDIEPDVVTYAARIGAFAKARQVEEAEYFFRVMIASGIRPNRTVYNVLMDAFANCKMVTKAEALLKEMKLNKCSPDVHTYSTLMNAYVNASDMEKAERVIQRMEGSDIEPNVVTYGTLIKGYADQGDLESMVKKYEEMTEKKMKINHAVFTTMLQAFGKYESLDRAKDWFQEVVRAGFKPDIRAQNTLLGLSEPLYRREEILEFLENVS</sequence>
<feature type="repeat" description="PPR" evidence="3">
    <location>
        <begin position="477"/>
        <end position="511"/>
    </location>
</feature>
<dbReference type="NCBIfam" id="TIGR00756">
    <property type="entry name" value="PPR"/>
    <property type="match status" value="9"/>
</dbReference>
<dbReference type="SUPFAM" id="SSF81901">
    <property type="entry name" value="HCP-like"/>
    <property type="match status" value="1"/>
</dbReference>
<gene>
    <name evidence="4" type="ORF">KP509_05G093600</name>
</gene>
<feature type="repeat" description="PPR" evidence="3">
    <location>
        <begin position="270"/>
        <end position="304"/>
    </location>
</feature>
<dbReference type="Gene3D" id="1.25.40.10">
    <property type="entry name" value="Tetratricopeptide repeat domain"/>
    <property type="match status" value="3"/>
</dbReference>
<keyword evidence="2" id="KW-0677">Repeat</keyword>
<organism evidence="4 5">
    <name type="scientific">Ceratopteris richardii</name>
    <name type="common">Triangle waterfern</name>
    <dbReference type="NCBI Taxonomy" id="49495"/>
    <lineage>
        <taxon>Eukaryota</taxon>
        <taxon>Viridiplantae</taxon>
        <taxon>Streptophyta</taxon>
        <taxon>Embryophyta</taxon>
        <taxon>Tracheophyta</taxon>
        <taxon>Polypodiopsida</taxon>
        <taxon>Polypodiidae</taxon>
        <taxon>Polypodiales</taxon>
        <taxon>Pteridineae</taxon>
        <taxon>Pteridaceae</taxon>
        <taxon>Parkerioideae</taxon>
        <taxon>Ceratopteris</taxon>
    </lineage>
</organism>
<evidence type="ECO:0000256" key="3">
    <source>
        <dbReference type="PROSITE-ProRule" id="PRU00708"/>
    </source>
</evidence>
<name>A0A8T2V0Y6_CERRI</name>
<dbReference type="InterPro" id="IPR002885">
    <property type="entry name" value="PPR_rpt"/>
</dbReference>
<comment type="caution">
    <text evidence="4">The sequence shown here is derived from an EMBL/GenBank/DDBJ whole genome shotgun (WGS) entry which is preliminary data.</text>
</comment>
<evidence type="ECO:0008006" key="6">
    <source>
        <dbReference type="Google" id="ProtNLM"/>
    </source>
</evidence>